<evidence type="ECO:0000256" key="1">
    <source>
        <dbReference type="SAM" id="Coils"/>
    </source>
</evidence>
<evidence type="ECO:0000313" key="3">
    <source>
        <dbReference type="EMBL" id="TYK07283.1"/>
    </source>
</evidence>
<gene>
    <name evidence="3" type="ORF">E5676_scaffold606G001830</name>
</gene>
<organism evidence="3 4">
    <name type="scientific">Cucumis melo var. makuwa</name>
    <name type="common">Oriental melon</name>
    <dbReference type="NCBI Taxonomy" id="1194695"/>
    <lineage>
        <taxon>Eukaryota</taxon>
        <taxon>Viridiplantae</taxon>
        <taxon>Streptophyta</taxon>
        <taxon>Embryophyta</taxon>
        <taxon>Tracheophyta</taxon>
        <taxon>Spermatophyta</taxon>
        <taxon>Magnoliopsida</taxon>
        <taxon>eudicotyledons</taxon>
        <taxon>Gunneridae</taxon>
        <taxon>Pentapetalae</taxon>
        <taxon>rosids</taxon>
        <taxon>fabids</taxon>
        <taxon>Cucurbitales</taxon>
        <taxon>Cucurbitaceae</taxon>
        <taxon>Benincaseae</taxon>
        <taxon>Cucumis</taxon>
    </lineage>
</organism>
<dbReference type="EMBL" id="SSTD01013339">
    <property type="protein sequence ID" value="TYK07283.1"/>
    <property type="molecule type" value="Genomic_DNA"/>
</dbReference>
<proteinExistence type="predicted"/>
<evidence type="ECO:0000256" key="2">
    <source>
        <dbReference type="SAM" id="MobiDB-lite"/>
    </source>
</evidence>
<name>A0A5D3C5U6_CUCMM</name>
<dbReference type="AlphaFoldDB" id="A0A5D3C5U6"/>
<reference evidence="3 4" key="1">
    <citation type="submission" date="2019-08" db="EMBL/GenBank/DDBJ databases">
        <title>Draft genome sequences of two oriental melons (Cucumis melo L. var makuwa).</title>
        <authorList>
            <person name="Kwon S.-Y."/>
        </authorList>
    </citation>
    <scope>NUCLEOTIDE SEQUENCE [LARGE SCALE GENOMIC DNA]</scope>
    <source>
        <strain evidence="4">cv. Chang Bougi</strain>
        <tissue evidence="3">Leaf</tissue>
    </source>
</reference>
<feature type="compositionally biased region" description="Polar residues" evidence="2">
    <location>
        <begin position="13"/>
        <end position="71"/>
    </location>
</feature>
<evidence type="ECO:0000313" key="4">
    <source>
        <dbReference type="Proteomes" id="UP000321947"/>
    </source>
</evidence>
<feature type="coiled-coil region" evidence="1">
    <location>
        <begin position="161"/>
        <end position="195"/>
    </location>
</feature>
<dbReference type="Proteomes" id="UP000321947">
    <property type="component" value="Unassembled WGS sequence"/>
</dbReference>
<comment type="caution">
    <text evidence="3">The sequence shown here is derived from an EMBL/GenBank/DDBJ whole genome shotgun (WGS) entry which is preliminary data.</text>
</comment>
<sequence length="201" mass="22854">MRVKSTKVKDSKNSSSLASTISSKDQTPTKTFLLLRSTSKTTKGKGFQSSPKIQKPTSSKSKATTPKPTSEILSLLPLQGLTLSPMVSPRREVLEEEKEAARKDEDGDDENYIFKFIDDYVCKPMSNGFEDVIQCQSNLQKMHLCCQKQLRDFEVKLQNINHHHQAQIEGLKAEMQELRSQNQELKVQIHVIMEMIEQISK</sequence>
<feature type="region of interest" description="Disordered" evidence="2">
    <location>
        <begin position="1"/>
        <end position="71"/>
    </location>
</feature>
<protein>
    <submittedName>
        <fullName evidence="3">Uncharacterized protein</fullName>
    </submittedName>
</protein>
<keyword evidence="1" id="KW-0175">Coiled coil</keyword>
<accession>A0A5D3C5U6</accession>